<gene>
    <name evidence="5" type="ORF">HannXRQ_Chr02g0036771</name>
    <name evidence="4" type="ORF">HanXRQr2_Chr02g0052691</name>
</gene>
<keyword evidence="2" id="KW-0791">Threonine biosynthesis</keyword>
<dbReference type="Gramene" id="mRNA:HanXRQr2_Chr02g0052691">
    <property type="protein sequence ID" value="mRNA:HanXRQr2_Chr02g0052691"/>
    <property type="gene ID" value="HanXRQr2_Chr02g0052691"/>
</dbReference>
<evidence type="ECO:0000313" key="5">
    <source>
        <dbReference type="EMBL" id="OTG33626.1"/>
    </source>
</evidence>
<dbReference type="AlphaFoldDB" id="A0A251VEP0"/>
<dbReference type="EC" id="2.7.2.4" evidence="4"/>
<dbReference type="InParanoid" id="A0A251VEP0"/>
<keyword evidence="2" id="KW-0028">Amino-acid biosynthesis</keyword>
<dbReference type="STRING" id="4232.A0A251VEP0"/>
<sequence length="133" mass="14667">MARLLALRIVIEPATFSFWCKSDAPLTMMKTTVEGLEGLANQLPCVMKFGGSSVASVDRMKEVAELIFSFPEENHVIVLSAMGKTTNKLIADRENAASCISDVSEIDESSFVKELHYRLGLDRSIIIGRKTID</sequence>
<organism evidence="5 6">
    <name type="scientific">Helianthus annuus</name>
    <name type="common">Common sunflower</name>
    <dbReference type="NCBI Taxonomy" id="4232"/>
    <lineage>
        <taxon>Eukaryota</taxon>
        <taxon>Viridiplantae</taxon>
        <taxon>Streptophyta</taxon>
        <taxon>Embryophyta</taxon>
        <taxon>Tracheophyta</taxon>
        <taxon>Spermatophyta</taxon>
        <taxon>Magnoliopsida</taxon>
        <taxon>eudicotyledons</taxon>
        <taxon>Gunneridae</taxon>
        <taxon>Pentapetalae</taxon>
        <taxon>asterids</taxon>
        <taxon>campanulids</taxon>
        <taxon>Asterales</taxon>
        <taxon>Asteraceae</taxon>
        <taxon>Asteroideae</taxon>
        <taxon>Heliantheae alliance</taxon>
        <taxon>Heliantheae</taxon>
        <taxon>Helianthus</taxon>
    </lineage>
</organism>
<dbReference type="GO" id="GO:0004072">
    <property type="term" value="F:aspartate kinase activity"/>
    <property type="evidence" value="ECO:0007669"/>
    <property type="project" value="UniProtKB-EC"/>
</dbReference>
<dbReference type="PANTHER" id="PTHR21499">
    <property type="entry name" value="ASPARTATE KINASE"/>
    <property type="match status" value="1"/>
</dbReference>
<dbReference type="GO" id="GO:0009088">
    <property type="term" value="P:threonine biosynthetic process"/>
    <property type="evidence" value="ECO:0007669"/>
    <property type="project" value="UniProtKB-KW"/>
</dbReference>
<protein>
    <submittedName>
        <fullName evidence="4">Homoserine dehydrogenase, Aspartate kinase</fullName>
        <ecNumber evidence="4">1.1.1.3</ecNumber>
        <ecNumber evidence="4">2.7.2.4</ecNumber>
    </submittedName>
    <submittedName>
        <fullName evidence="5">Putative aspartate/glutamate/uridylate kinase</fullName>
    </submittedName>
</protein>
<reference evidence="4" key="3">
    <citation type="submission" date="2020-06" db="EMBL/GenBank/DDBJ databases">
        <title>Helianthus annuus Genome sequencing and assembly Release 2.</title>
        <authorList>
            <person name="Gouzy J."/>
            <person name="Langlade N."/>
            <person name="Munos S."/>
        </authorList>
    </citation>
    <scope>NUCLEOTIDE SEQUENCE</scope>
    <source>
        <tissue evidence="4">Leaves</tissue>
    </source>
</reference>
<evidence type="ECO:0000256" key="1">
    <source>
        <dbReference type="ARBA" id="ARBA00010122"/>
    </source>
</evidence>
<dbReference type="InterPro" id="IPR018042">
    <property type="entry name" value="Aspartate_kinase_CS"/>
</dbReference>
<keyword evidence="5" id="KW-0418">Kinase</keyword>
<keyword evidence="6" id="KW-1185">Reference proteome</keyword>
<dbReference type="Pfam" id="PF00696">
    <property type="entry name" value="AA_kinase"/>
    <property type="match status" value="1"/>
</dbReference>
<reference evidence="4 6" key="1">
    <citation type="journal article" date="2017" name="Nature">
        <title>The sunflower genome provides insights into oil metabolism, flowering and Asterid evolution.</title>
        <authorList>
            <person name="Badouin H."/>
            <person name="Gouzy J."/>
            <person name="Grassa C.J."/>
            <person name="Murat F."/>
            <person name="Staton S.E."/>
            <person name="Cottret L."/>
            <person name="Lelandais-Briere C."/>
            <person name="Owens G.L."/>
            <person name="Carrere S."/>
            <person name="Mayjonade B."/>
            <person name="Legrand L."/>
            <person name="Gill N."/>
            <person name="Kane N.C."/>
            <person name="Bowers J.E."/>
            <person name="Hubner S."/>
            <person name="Bellec A."/>
            <person name="Berard A."/>
            <person name="Berges H."/>
            <person name="Blanchet N."/>
            <person name="Boniface M.C."/>
            <person name="Brunel D."/>
            <person name="Catrice O."/>
            <person name="Chaidir N."/>
            <person name="Claudel C."/>
            <person name="Donnadieu C."/>
            <person name="Faraut T."/>
            <person name="Fievet G."/>
            <person name="Helmstetter N."/>
            <person name="King M."/>
            <person name="Knapp S.J."/>
            <person name="Lai Z."/>
            <person name="Le Paslier M.C."/>
            <person name="Lippi Y."/>
            <person name="Lorenzon L."/>
            <person name="Mandel J.R."/>
            <person name="Marage G."/>
            <person name="Marchand G."/>
            <person name="Marquand E."/>
            <person name="Bret-Mestries E."/>
            <person name="Morien E."/>
            <person name="Nambeesan S."/>
            <person name="Nguyen T."/>
            <person name="Pegot-Espagnet P."/>
            <person name="Pouilly N."/>
            <person name="Raftis F."/>
            <person name="Sallet E."/>
            <person name="Schiex T."/>
            <person name="Thomas J."/>
            <person name="Vandecasteele C."/>
            <person name="Vares D."/>
            <person name="Vear F."/>
            <person name="Vautrin S."/>
            <person name="Crespi M."/>
            <person name="Mangin B."/>
            <person name="Burke J.M."/>
            <person name="Salse J."/>
            <person name="Munos S."/>
            <person name="Vincourt P."/>
            <person name="Rieseberg L.H."/>
            <person name="Langlade N.B."/>
        </authorList>
    </citation>
    <scope>NUCLEOTIDE SEQUENCE [LARGE SCALE GENOMIC DNA]</scope>
    <source>
        <strain evidence="6">cv. SF193</strain>
        <tissue evidence="4">Leaves</tissue>
    </source>
</reference>
<dbReference type="Gene3D" id="1.20.120.1320">
    <property type="entry name" value="Aspartokinase, catalytic domain"/>
    <property type="match status" value="1"/>
</dbReference>
<dbReference type="SUPFAM" id="SSF53633">
    <property type="entry name" value="Carbamate kinase-like"/>
    <property type="match status" value="1"/>
</dbReference>
<feature type="domain" description="Aspartate/glutamate/uridylate kinase" evidence="3">
    <location>
        <begin position="45"/>
        <end position="96"/>
    </location>
</feature>
<dbReference type="InterPro" id="IPR001048">
    <property type="entry name" value="Asp/Glu/Uridylate_kinase"/>
</dbReference>
<evidence type="ECO:0000313" key="4">
    <source>
        <dbReference type="EMBL" id="KAF5817411.1"/>
    </source>
</evidence>
<dbReference type="InterPro" id="IPR042199">
    <property type="entry name" value="AsparK_Bifunc_asparK/hSer_DH"/>
</dbReference>
<evidence type="ECO:0000256" key="2">
    <source>
        <dbReference type="ARBA" id="ARBA00022697"/>
    </source>
</evidence>
<name>A0A251VEP0_HELAN</name>
<dbReference type="PANTHER" id="PTHR21499:SF64">
    <property type="entry name" value="ASPARTOKINASE"/>
    <property type="match status" value="1"/>
</dbReference>
<dbReference type="EC" id="1.1.1.3" evidence="4"/>
<dbReference type="Proteomes" id="UP000215914">
    <property type="component" value="Chromosome 2"/>
</dbReference>
<keyword evidence="4" id="KW-0808">Transferase</keyword>
<reference evidence="5" key="2">
    <citation type="submission" date="2017-02" db="EMBL/GenBank/DDBJ databases">
        <title>Sunflower complete genome.</title>
        <authorList>
            <person name="Langlade N."/>
            <person name="Munos S."/>
        </authorList>
    </citation>
    <scope>NUCLEOTIDE SEQUENCE [LARGE SCALE GENOMIC DNA]</scope>
    <source>
        <tissue evidence="5">Leaves</tissue>
    </source>
</reference>
<evidence type="ECO:0000313" key="6">
    <source>
        <dbReference type="Proteomes" id="UP000215914"/>
    </source>
</evidence>
<evidence type="ECO:0000259" key="3">
    <source>
        <dbReference type="Pfam" id="PF00696"/>
    </source>
</evidence>
<keyword evidence="4" id="KW-0560">Oxidoreductase</keyword>
<dbReference type="PROSITE" id="PS00324">
    <property type="entry name" value="ASPARTOKINASE"/>
    <property type="match status" value="1"/>
</dbReference>
<proteinExistence type="inferred from homology"/>
<dbReference type="Gene3D" id="3.40.1160.10">
    <property type="entry name" value="Acetylglutamate kinase-like"/>
    <property type="match status" value="1"/>
</dbReference>
<dbReference type="GO" id="GO:0004412">
    <property type="term" value="F:homoserine dehydrogenase activity"/>
    <property type="evidence" value="ECO:0007669"/>
    <property type="project" value="UniProtKB-EC"/>
</dbReference>
<dbReference type="EMBL" id="MNCJ02000317">
    <property type="protein sequence ID" value="KAF5817411.1"/>
    <property type="molecule type" value="Genomic_DNA"/>
</dbReference>
<comment type="similarity">
    <text evidence="1">Belongs to the aspartokinase family.</text>
</comment>
<dbReference type="InterPro" id="IPR036393">
    <property type="entry name" value="AceGlu_kinase-like_sf"/>
</dbReference>
<dbReference type="EMBL" id="CM007891">
    <property type="protein sequence ID" value="OTG33626.1"/>
    <property type="molecule type" value="Genomic_DNA"/>
</dbReference>
<accession>A0A251VEP0</accession>